<organism evidence="3 4">
    <name type="scientific">Leptospira tipperaryensis</name>
    <dbReference type="NCBI Taxonomy" id="2564040"/>
    <lineage>
        <taxon>Bacteria</taxon>
        <taxon>Pseudomonadati</taxon>
        <taxon>Spirochaetota</taxon>
        <taxon>Spirochaetia</taxon>
        <taxon>Leptospirales</taxon>
        <taxon>Leptospiraceae</taxon>
        <taxon>Leptospira</taxon>
    </lineage>
</organism>
<evidence type="ECO:0000256" key="2">
    <source>
        <dbReference type="SAM" id="Phobius"/>
    </source>
</evidence>
<name>A0A1D7V2J6_9LEPT</name>
<protein>
    <submittedName>
        <fullName evidence="3">Uncharacterized protein</fullName>
    </submittedName>
</protein>
<reference evidence="3 4" key="1">
    <citation type="submission" date="2016-04" db="EMBL/GenBank/DDBJ databases">
        <title>Complete genome seqeunce of Leptospira alstonii serovar Room22.</title>
        <authorList>
            <person name="Nally J.E."/>
            <person name="Bayles D.O."/>
            <person name="Hurley D."/>
            <person name="Fanning S."/>
            <person name="McMahon B.J."/>
            <person name="Arent Z."/>
        </authorList>
    </citation>
    <scope>NUCLEOTIDE SEQUENCE [LARGE SCALE GENOMIC DNA]</scope>
    <source>
        <strain evidence="3 4">GWTS #1</strain>
    </source>
</reference>
<dbReference type="AlphaFoldDB" id="A0A1D7V2J6"/>
<feature type="region of interest" description="Disordered" evidence="1">
    <location>
        <begin position="224"/>
        <end position="244"/>
    </location>
</feature>
<evidence type="ECO:0000313" key="3">
    <source>
        <dbReference type="EMBL" id="AOP36063.1"/>
    </source>
</evidence>
<dbReference type="KEGG" id="laj:A0128_12545"/>
<keyword evidence="2" id="KW-0472">Membrane</keyword>
<evidence type="ECO:0000256" key="1">
    <source>
        <dbReference type="SAM" id="MobiDB-lite"/>
    </source>
</evidence>
<feature type="transmembrane region" description="Helical" evidence="2">
    <location>
        <begin position="21"/>
        <end position="41"/>
    </location>
</feature>
<gene>
    <name evidence="3" type="ORF">A0128_12545</name>
</gene>
<accession>A0A1D7V2J6</accession>
<sequence>MRTTSSLFNMSFLFYKKKILLLFYPFLFFFFLNCIAIRVYIPKKGTNAFDIGNVDTIPQFAVPNIHPSFEVIESPETTRYLFAIRDPSLFFLAPRKLENEYGSVKTLIQRELDRNRDEYKTDRRFKIHIKNFELKTEDHCFFGSTTSVKLEIDVNRVEKEEKILDFRFEDSIDSNVTDCNFALATGTIVGWLIYMPYLGFRGNREDQLNQLGRIALLEFSEKLKSSVEKSSSPNPDKKVRTSHP</sequence>
<keyword evidence="4" id="KW-1185">Reference proteome</keyword>
<evidence type="ECO:0000313" key="4">
    <source>
        <dbReference type="Proteomes" id="UP000094197"/>
    </source>
</evidence>
<feature type="compositionally biased region" description="Basic and acidic residues" evidence="1">
    <location>
        <begin position="235"/>
        <end position="244"/>
    </location>
</feature>
<proteinExistence type="predicted"/>
<keyword evidence="2" id="KW-1133">Transmembrane helix</keyword>
<keyword evidence="2" id="KW-0812">Transmembrane</keyword>
<dbReference type="EMBL" id="CP015217">
    <property type="protein sequence ID" value="AOP36063.1"/>
    <property type="molecule type" value="Genomic_DNA"/>
</dbReference>
<dbReference type="Proteomes" id="UP000094197">
    <property type="component" value="Chromosome 1"/>
</dbReference>